<dbReference type="Gene3D" id="1.25.40.10">
    <property type="entry name" value="Tetratricopeptide repeat domain"/>
    <property type="match status" value="1"/>
</dbReference>
<dbReference type="EMBL" id="SADE01000001">
    <property type="protein sequence ID" value="RVU38839.1"/>
    <property type="molecule type" value="Genomic_DNA"/>
</dbReference>
<reference evidence="3" key="1">
    <citation type="submission" date="2019-01" db="EMBL/GenBank/DDBJ databases">
        <title>Gri0909 isolated from a small marine red alga.</title>
        <authorList>
            <person name="Kim J."/>
            <person name="Jeong S.E."/>
            <person name="Jeon C.O."/>
        </authorList>
    </citation>
    <scope>NUCLEOTIDE SEQUENCE [LARGE SCALE GENOMIC DNA]</scope>
    <source>
        <strain evidence="3">Gri0909</strain>
    </source>
</reference>
<dbReference type="Proteomes" id="UP000287447">
    <property type="component" value="Unassembled WGS sequence"/>
</dbReference>
<dbReference type="AlphaFoldDB" id="A0A3S2VPV2"/>
<dbReference type="RefSeq" id="WP_127764210.1">
    <property type="nucleotide sequence ID" value="NZ_SADE01000001.1"/>
</dbReference>
<dbReference type="PANTHER" id="PTHR10098">
    <property type="entry name" value="RAPSYN-RELATED"/>
    <property type="match status" value="1"/>
</dbReference>
<evidence type="ECO:0000259" key="1">
    <source>
        <dbReference type="Pfam" id="PF12770"/>
    </source>
</evidence>
<keyword evidence="3" id="KW-1185">Reference proteome</keyword>
<feature type="domain" description="CHAT" evidence="1">
    <location>
        <begin position="583"/>
        <end position="852"/>
    </location>
</feature>
<dbReference type="OrthoDB" id="9787760at2"/>
<proteinExistence type="predicted"/>
<evidence type="ECO:0000313" key="2">
    <source>
        <dbReference type="EMBL" id="RVU38839.1"/>
    </source>
</evidence>
<accession>A0A3S2VPV2</accession>
<dbReference type="SUPFAM" id="SSF48452">
    <property type="entry name" value="TPR-like"/>
    <property type="match status" value="1"/>
</dbReference>
<evidence type="ECO:0000313" key="3">
    <source>
        <dbReference type="Proteomes" id="UP000287447"/>
    </source>
</evidence>
<organism evidence="2 3">
    <name type="scientific">Hwanghaeella grinnelliae</name>
    <dbReference type="NCBI Taxonomy" id="2500179"/>
    <lineage>
        <taxon>Bacteria</taxon>
        <taxon>Pseudomonadati</taxon>
        <taxon>Pseudomonadota</taxon>
        <taxon>Alphaproteobacteria</taxon>
        <taxon>Rhodospirillales</taxon>
        <taxon>Rhodospirillaceae</taxon>
        <taxon>Hwanghaeella</taxon>
    </lineage>
</organism>
<name>A0A3S2VPV2_9PROT</name>
<protein>
    <submittedName>
        <fullName evidence="2">CHAT domain-containing protein</fullName>
    </submittedName>
</protein>
<dbReference type="InterPro" id="IPR024983">
    <property type="entry name" value="CHAT_dom"/>
</dbReference>
<comment type="caution">
    <text evidence="2">The sequence shown here is derived from an EMBL/GenBank/DDBJ whole genome shotgun (WGS) entry which is preliminary data.</text>
</comment>
<gene>
    <name evidence="2" type="ORF">EOI86_06120</name>
</gene>
<dbReference type="InterPro" id="IPR011990">
    <property type="entry name" value="TPR-like_helical_dom_sf"/>
</dbReference>
<sequence length="853" mass="91951">MTVRSMLGAASARLFRTSPFLALVLVLPLAGCVTATQKARVTGQTQGVVADAASGGIDYAALEHGEHLMICTILLNARHYKALDDCIAVLERRKAAAQEGFTTGLVAVTPAYYESSLALIKSKRANELGDYDEAARSARRAVEIGQGNDALVQVNSGYSMLSGLLTLGMAAPNDPDSPYQQNLRRIVLADAYSAMATAQYGLGDMQALEGVRNALKQIYSEENLSEQNPLTRHLKHSLSHSYFLTGDYKQSYDWLVRDDRSALLQLLDGVGEAYMTIGVLATPVSEAMAQAIAGASTEDLNFINNLPFAFRLCVTALEVGRNDEARNCFETILNEPLSRPFGEYRFGTYYGLARIARDAGDPAKAIGYLSNAIDLIEGQRASILTEGHKLGFISDKQDLYRMQVDLLLETGDVVGALEYAERSKSRALIDLLAAREGGEAGVLVAGDNAAALPAQVAARDRLLEELSSIEQEARIGLPNRDRGASLAARRAEVLDRLRQSDRRALPLVRVDKPDLAALRSHLRPDEVLLFYYGDENGLVGFLYDQAGVSAKRLDSNNLDVLVEVFREQLARKTGGGYRTHAIRLYERLIAPFAAQVAGKSLAIVPHGKLHYLPFAALYDGDAHLAEKHALRILPSASVLDYIDRGAGGAGAMLALGNPALNDPSLDLPGAEREAQAIAAEWNGLASSGGAPARADLYLRNQATETVVKTGAQGYGVLHLASHGVFDGDKPLASRLLLSADDRNDGVLTVREIYDLTLSADLVTLSACETGLGEVANGDDVIGLTRGFLYAGAGSIVSSLWTVSDDATEVLMKAFYRNLQTMPKTEALRRAQLETAAQYPHPYFWSAFQISGAV</sequence>
<dbReference type="Pfam" id="PF12770">
    <property type="entry name" value="CHAT"/>
    <property type="match status" value="1"/>
</dbReference>